<dbReference type="Proteomes" id="UP000230189">
    <property type="component" value="Segment"/>
</dbReference>
<accession>A0A0K1Y8G4</accession>
<feature type="transmembrane region" description="Helical" evidence="1">
    <location>
        <begin position="823"/>
        <end position="844"/>
    </location>
</feature>
<feature type="transmembrane region" description="Helical" evidence="1">
    <location>
        <begin position="661"/>
        <end position="683"/>
    </location>
</feature>
<feature type="transmembrane region" description="Helical" evidence="1">
    <location>
        <begin position="784"/>
        <end position="803"/>
    </location>
</feature>
<keyword evidence="1" id="KW-0812">Transmembrane</keyword>
<proteinExistence type="predicted"/>
<feature type="transmembrane region" description="Helical" evidence="1">
    <location>
        <begin position="609"/>
        <end position="629"/>
    </location>
</feature>
<feature type="transmembrane region" description="Helical" evidence="1">
    <location>
        <begin position="730"/>
        <end position="749"/>
    </location>
</feature>
<evidence type="ECO:0000313" key="2">
    <source>
        <dbReference type="EMBL" id="AKY03400.1"/>
    </source>
</evidence>
<evidence type="ECO:0000313" key="3">
    <source>
        <dbReference type="Proteomes" id="UP000230189"/>
    </source>
</evidence>
<sequence>MAGPGGQEIGRVSVKVLPDTSRFRRDAEKALDRIEKTLQPLKISTKIDMSGASREFLQELRKINQRNRQLDSRKIRFHTTISKDGMTEAVSRAVRQIQEKADQRKIKLTLDGVDVKSDVELVLNRQAADRVKDEIKDWAKDISPLKIQVEPDFSAVGARVTAARLAVLTRPRTVSIIPKLNEAALAKVATSLAALSGIRVVNNLFRKFGNILKNLDKNVPIIGTIATAIAGVGAWALSATSNLFALSASLAQIGAVGLTLPGILGGFAVGLGVTIAALKDFNTVLPQVKTQLSELQNQISSNFWAEAKAPIAELVDTLLPRFAEGFRATATESGKFFASFATDLTAALNPKIVDTMFGYLNSSIQEATKGTGVFASIIAQLGEVGTSYLPNLAGWFVNISKQFDEWLKKKGQIGLRAEIDQGIQALKDLGGILYETVGILGGVARAAEEAGGSSLGMLRDTLKSVHEVVDSEPFQKGLVGVFEAAHRAMSNLANGAGPAVKNLFIELSSLLTTILPQAGSIIGTAMGAIADALSQTVVMDGIKAMFTALYQAVQLLAPAMAPLGQALGAIMQVIAAMLPVFAQLVSAAVIPLANAFAELAPQLIPIVELLGGALTSAFQMLAPIIAQMVPLVGDLLGAAFSFLSTILPPVAAIFREILAAAMPLAEAFIGALAPILPVLASALKTVLTALQPIVAVALEIITAVITPLLPMLSEVIQSILPPLAEAIQRLLEAIQPILDALLAVVNFLMPVLVPVIQFIAVLLGETLVAAVNGVALVFEGLVEVVVGVWDIIVGALKFAWGVIKAIFTGNTDTLKAGWNQFWSGIWSFVKGIWDIILGAFRVFLSVGILGTATKVLKAIGNAFKSGWQAVVNFGKSAWSAITSGFSSFVSWLTSRVSSAMSSIGGFFSRGWSSIRETATGALSKLISEVGKWIGKAITTIGELPGKAKSALGDLGSVLMSAGRKLIQGFINGVKNMFGSVKSTLGDLTSKLTSWKGPESLDRVLLVGAGELVINGFINGLESRYDAVRKSLKGLTEDVAKTEFDAPSIGQVRAARGITAAVTGALDGSLGEAGVTKVLNYYAAPGSSISSEEDLFGAANRARMVGW</sequence>
<feature type="transmembrane region" description="Helical" evidence="1">
    <location>
        <begin position="569"/>
        <end position="597"/>
    </location>
</feature>
<dbReference type="EMBL" id="KT124227">
    <property type="protein sequence ID" value="AKY03400.1"/>
    <property type="molecule type" value="Genomic_DNA"/>
</dbReference>
<feature type="transmembrane region" description="Helical" evidence="1">
    <location>
        <begin position="250"/>
        <end position="278"/>
    </location>
</feature>
<feature type="transmembrane region" description="Helical" evidence="1">
    <location>
        <begin position="689"/>
        <end position="709"/>
    </location>
</feature>
<feature type="transmembrane region" description="Helical" evidence="1">
    <location>
        <begin position="755"/>
        <end position="777"/>
    </location>
</feature>
<feature type="transmembrane region" description="Helical" evidence="1">
    <location>
        <begin position="635"/>
        <end position="654"/>
    </location>
</feature>
<dbReference type="SUPFAM" id="SSF48371">
    <property type="entry name" value="ARM repeat"/>
    <property type="match status" value="1"/>
</dbReference>
<dbReference type="InterPro" id="IPR016024">
    <property type="entry name" value="ARM-type_fold"/>
</dbReference>
<reference evidence="2 3" key="1">
    <citation type="submission" date="2015-06" db="EMBL/GenBank/DDBJ databases">
        <authorList>
            <person name="Bond A.M."/>
            <person name="Lara A."/>
            <person name="Barnett S.E."/>
            <person name="Bhuiyan S."/>
            <person name="Layton S.R."/>
            <person name="Donegan-Quick R."/>
            <person name="Benjamin R.C."/>
            <person name="Hughes L.E."/>
            <person name="Bradley K.W."/>
            <person name="Asai D.J."/>
            <person name="Bowman C.A."/>
            <person name="Russell D.A."/>
            <person name="Pope W.H."/>
            <person name="Jacobs-Sera D."/>
            <person name="Hendrix R.W."/>
            <person name="Hatfull G.F."/>
        </authorList>
    </citation>
    <scope>NUCLEOTIDE SEQUENCE [LARGE SCALE GENOMIC DNA]</scope>
</reference>
<keyword evidence="3" id="KW-1185">Reference proteome</keyword>
<keyword evidence="1" id="KW-1133">Transmembrane helix</keyword>
<evidence type="ECO:0000256" key="1">
    <source>
        <dbReference type="SAM" id="Phobius"/>
    </source>
</evidence>
<protein>
    <submittedName>
        <fullName evidence="2">Tape measure protein</fullName>
    </submittedName>
</protein>
<keyword evidence="1" id="KW-0472">Membrane</keyword>
<name>A0A0K1Y8G4_9CAUD</name>
<gene>
    <name evidence="2" type="ORF">SEA_AARONOCOLUS_18</name>
</gene>
<feature type="transmembrane region" description="Helical" evidence="1">
    <location>
        <begin position="219"/>
        <end position="238"/>
    </location>
</feature>
<organism evidence="2 3">
    <name type="scientific">Streptomyces phage Aaronocolus</name>
    <dbReference type="NCBI Taxonomy" id="1690426"/>
    <lineage>
        <taxon>Viruses</taxon>
        <taxon>Duplodnaviria</taxon>
        <taxon>Heunggongvirae</taxon>
        <taxon>Uroviricota</taxon>
        <taxon>Caudoviricetes</taxon>
        <taxon>Arquatrovirinae</taxon>
        <taxon>Likavirus</taxon>
        <taxon>Likavirus aaronocolus</taxon>
    </lineage>
</organism>